<evidence type="ECO:0000313" key="3">
    <source>
        <dbReference type="EMBL" id="TQL94620.1"/>
    </source>
</evidence>
<dbReference type="PANTHER" id="PTHR33988:SF2">
    <property type="entry name" value="ENDORIBONUCLEASE MAZF"/>
    <property type="match status" value="1"/>
</dbReference>
<accession>A0A543CCA8</accession>
<dbReference type="AlphaFoldDB" id="A0A543CCA8"/>
<protein>
    <submittedName>
        <fullName evidence="3">mRNA interferase MazF</fullName>
    </submittedName>
</protein>
<dbReference type="Gene3D" id="2.30.30.110">
    <property type="match status" value="1"/>
</dbReference>
<dbReference type="Proteomes" id="UP000316096">
    <property type="component" value="Unassembled WGS sequence"/>
</dbReference>
<evidence type="ECO:0000313" key="4">
    <source>
        <dbReference type="Proteomes" id="UP000316096"/>
    </source>
</evidence>
<reference evidence="3 4" key="1">
    <citation type="submission" date="2019-06" db="EMBL/GenBank/DDBJ databases">
        <title>Sequencing the genomes of 1000 actinobacteria strains.</title>
        <authorList>
            <person name="Klenk H.-P."/>
        </authorList>
    </citation>
    <scope>NUCLEOTIDE SEQUENCE [LARGE SCALE GENOMIC DNA]</scope>
    <source>
        <strain evidence="3 4">DSM 102200</strain>
    </source>
</reference>
<keyword evidence="2" id="KW-1277">Toxin-antitoxin system</keyword>
<organism evidence="3 4">
    <name type="scientific">Actinoallomurus bryophytorum</name>
    <dbReference type="NCBI Taxonomy" id="1490222"/>
    <lineage>
        <taxon>Bacteria</taxon>
        <taxon>Bacillati</taxon>
        <taxon>Actinomycetota</taxon>
        <taxon>Actinomycetes</taxon>
        <taxon>Streptosporangiales</taxon>
        <taxon>Thermomonosporaceae</taxon>
        <taxon>Actinoallomurus</taxon>
    </lineage>
</organism>
<gene>
    <name evidence="3" type="ORF">FB559_0098</name>
</gene>
<dbReference type="GO" id="GO:0016075">
    <property type="term" value="P:rRNA catabolic process"/>
    <property type="evidence" value="ECO:0007669"/>
    <property type="project" value="TreeGrafter"/>
</dbReference>
<comment type="similarity">
    <text evidence="1">Belongs to the PemK/MazF family.</text>
</comment>
<dbReference type="Pfam" id="PF02452">
    <property type="entry name" value="PemK_toxin"/>
    <property type="match status" value="1"/>
</dbReference>
<evidence type="ECO:0000256" key="2">
    <source>
        <dbReference type="ARBA" id="ARBA00022649"/>
    </source>
</evidence>
<dbReference type="GO" id="GO:0004521">
    <property type="term" value="F:RNA endonuclease activity"/>
    <property type="evidence" value="ECO:0007669"/>
    <property type="project" value="TreeGrafter"/>
</dbReference>
<comment type="caution">
    <text evidence="3">The sequence shown here is derived from an EMBL/GenBank/DDBJ whole genome shotgun (WGS) entry which is preliminary data.</text>
</comment>
<evidence type="ECO:0000256" key="1">
    <source>
        <dbReference type="ARBA" id="ARBA00007521"/>
    </source>
</evidence>
<dbReference type="OrthoDB" id="4225032at2"/>
<name>A0A543CCA8_9ACTN</name>
<dbReference type="InterPro" id="IPR011067">
    <property type="entry name" value="Plasmid_toxin/cell-grow_inhib"/>
</dbReference>
<proteinExistence type="inferred from homology"/>
<dbReference type="RefSeq" id="WP_141952075.1">
    <property type="nucleotide sequence ID" value="NZ_VFOZ01000001.1"/>
</dbReference>
<dbReference type="InterPro" id="IPR003477">
    <property type="entry name" value="PemK-like"/>
</dbReference>
<dbReference type="GO" id="GO:0003677">
    <property type="term" value="F:DNA binding"/>
    <property type="evidence" value="ECO:0007669"/>
    <property type="project" value="InterPro"/>
</dbReference>
<dbReference type="PANTHER" id="PTHR33988">
    <property type="entry name" value="ENDORIBONUCLEASE MAZF-RELATED"/>
    <property type="match status" value="1"/>
</dbReference>
<dbReference type="SUPFAM" id="SSF50118">
    <property type="entry name" value="Cell growth inhibitor/plasmid maintenance toxic component"/>
    <property type="match status" value="1"/>
</dbReference>
<dbReference type="GO" id="GO:0006402">
    <property type="term" value="P:mRNA catabolic process"/>
    <property type="evidence" value="ECO:0007669"/>
    <property type="project" value="TreeGrafter"/>
</dbReference>
<dbReference type="EMBL" id="VFOZ01000001">
    <property type="protein sequence ID" value="TQL94620.1"/>
    <property type="molecule type" value="Genomic_DNA"/>
</dbReference>
<sequence length="105" mass="11578">MRGDVYRLKAARGVQGHEQRGTRYAVVVQASVYGHLSTWLVAPTTTKSFDSLIHPTIKLLGQEVRVLVEQTTAVDPQRLGDFAGRLSAGELMMVNESLRAVLELD</sequence>
<keyword evidence="4" id="KW-1185">Reference proteome</keyword>